<evidence type="ECO:0000313" key="2">
    <source>
        <dbReference type="Proteomes" id="UP001157502"/>
    </source>
</evidence>
<gene>
    <name evidence="1" type="ORF">DPEC_G00225150</name>
</gene>
<dbReference type="EMBL" id="CM055746">
    <property type="protein sequence ID" value="KAJ7997074.1"/>
    <property type="molecule type" value="Genomic_DNA"/>
</dbReference>
<organism evidence="1 2">
    <name type="scientific">Dallia pectoralis</name>
    <name type="common">Alaska blackfish</name>
    <dbReference type="NCBI Taxonomy" id="75939"/>
    <lineage>
        <taxon>Eukaryota</taxon>
        <taxon>Metazoa</taxon>
        <taxon>Chordata</taxon>
        <taxon>Craniata</taxon>
        <taxon>Vertebrata</taxon>
        <taxon>Euteleostomi</taxon>
        <taxon>Actinopterygii</taxon>
        <taxon>Neopterygii</taxon>
        <taxon>Teleostei</taxon>
        <taxon>Protacanthopterygii</taxon>
        <taxon>Esociformes</taxon>
        <taxon>Umbridae</taxon>
        <taxon>Dallia</taxon>
    </lineage>
</organism>
<protein>
    <submittedName>
        <fullName evidence="1">Uncharacterized protein</fullName>
    </submittedName>
</protein>
<feature type="non-terminal residue" evidence="1">
    <location>
        <position position="1"/>
    </location>
</feature>
<reference evidence="1" key="1">
    <citation type="submission" date="2021-05" db="EMBL/GenBank/DDBJ databases">
        <authorList>
            <person name="Pan Q."/>
            <person name="Jouanno E."/>
            <person name="Zahm M."/>
            <person name="Klopp C."/>
            <person name="Cabau C."/>
            <person name="Louis A."/>
            <person name="Berthelot C."/>
            <person name="Parey E."/>
            <person name="Roest Crollius H."/>
            <person name="Montfort J."/>
            <person name="Robinson-Rechavi M."/>
            <person name="Bouchez O."/>
            <person name="Lampietro C."/>
            <person name="Lopez Roques C."/>
            <person name="Donnadieu C."/>
            <person name="Postlethwait J."/>
            <person name="Bobe J."/>
            <person name="Dillon D."/>
            <person name="Chandos A."/>
            <person name="von Hippel F."/>
            <person name="Guiguen Y."/>
        </authorList>
    </citation>
    <scope>NUCLEOTIDE SEQUENCE</scope>
    <source>
        <strain evidence="1">YG-Jan2019</strain>
    </source>
</reference>
<proteinExistence type="predicted"/>
<evidence type="ECO:0000313" key="1">
    <source>
        <dbReference type="EMBL" id="KAJ7997074.1"/>
    </source>
</evidence>
<sequence length="70" mass="8696">AWWCWRRVSCLQREQCGVRNNHEQPYTVFLKWRPMENNEDKMQSQTSMILYPGQDIIIYCKFFMVTLQYR</sequence>
<keyword evidence="2" id="KW-1185">Reference proteome</keyword>
<comment type="caution">
    <text evidence="1">The sequence shown here is derived from an EMBL/GenBank/DDBJ whole genome shotgun (WGS) entry which is preliminary data.</text>
</comment>
<dbReference type="Proteomes" id="UP001157502">
    <property type="component" value="Chromosome 19"/>
</dbReference>
<accession>A0ACC2G028</accession>
<name>A0ACC2G028_DALPE</name>